<dbReference type="EMBL" id="HBUE01159506">
    <property type="protein sequence ID" value="CAG6509476.1"/>
    <property type="molecule type" value="Transcribed_RNA"/>
</dbReference>
<accession>A0A8D8IYI7</accession>
<dbReference type="EMBL" id="HBUE01264644">
    <property type="protein sequence ID" value="CAG6560856.1"/>
    <property type="molecule type" value="Transcribed_RNA"/>
</dbReference>
<dbReference type="AlphaFoldDB" id="A0A8D8IYI7"/>
<dbReference type="EMBL" id="HBUE01159505">
    <property type="protein sequence ID" value="CAG6509473.1"/>
    <property type="molecule type" value="Transcribed_RNA"/>
</dbReference>
<sequence length="133" mass="14570">MPAVASAEDQRRRRPLLPTTVPEGTCTCPRRRPSSTMCSPSSWRTIITTSPTVTTTASSVAATRRPWPLRRCTKRARSGVTAKCSSGPAARMRMSCRRICWTSRSNCWSASTAVSRHATPPSQSSARSGTTRW</sequence>
<evidence type="ECO:0000256" key="1">
    <source>
        <dbReference type="SAM" id="MobiDB-lite"/>
    </source>
</evidence>
<name>A0A8D8IYI7_CULPI</name>
<dbReference type="EMBL" id="HBUE01264643">
    <property type="protein sequence ID" value="CAG6560853.1"/>
    <property type="molecule type" value="Transcribed_RNA"/>
</dbReference>
<proteinExistence type="predicted"/>
<feature type="region of interest" description="Disordered" evidence="1">
    <location>
        <begin position="112"/>
        <end position="133"/>
    </location>
</feature>
<protein>
    <submittedName>
        <fullName evidence="2">(northern house mosquito) hypothetical protein</fullName>
    </submittedName>
</protein>
<evidence type="ECO:0000313" key="2">
    <source>
        <dbReference type="EMBL" id="CAG6560853.1"/>
    </source>
</evidence>
<organism evidence="2">
    <name type="scientific">Culex pipiens</name>
    <name type="common">House mosquito</name>
    <dbReference type="NCBI Taxonomy" id="7175"/>
    <lineage>
        <taxon>Eukaryota</taxon>
        <taxon>Metazoa</taxon>
        <taxon>Ecdysozoa</taxon>
        <taxon>Arthropoda</taxon>
        <taxon>Hexapoda</taxon>
        <taxon>Insecta</taxon>
        <taxon>Pterygota</taxon>
        <taxon>Neoptera</taxon>
        <taxon>Endopterygota</taxon>
        <taxon>Diptera</taxon>
        <taxon>Nematocera</taxon>
        <taxon>Culicoidea</taxon>
        <taxon>Culicidae</taxon>
        <taxon>Culicinae</taxon>
        <taxon>Culicini</taxon>
        <taxon>Culex</taxon>
        <taxon>Culex</taxon>
    </lineage>
</organism>
<reference evidence="2" key="1">
    <citation type="submission" date="2021-05" db="EMBL/GenBank/DDBJ databases">
        <authorList>
            <person name="Alioto T."/>
            <person name="Alioto T."/>
            <person name="Gomez Garrido J."/>
        </authorList>
    </citation>
    <scope>NUCLEOTIDE SEQUENCE</scope>
</reference>